<dbReference type="InterPro" id="IPR000192">
    <property type="entry name" value="Aminotrans_V_dom"/>
</dbReference>
<feature type="compositionally biased region" description="Low complexity" evidence="2">
    <location>
        <begin position="68"/>
        <end position="108"/>
    </location>
</feature>
<reference evidence="5" key="2">
    <citation type="submission" date="2010-04" db="EMBL/GenBank/DDBJ databases">
        <title>Genome sequence of Salinibacter ruber M8.</title>
        <authorList>
            <consortium name="Genoscope"/>
        </authorList>
    </citation>
    <scope>NUCLEOTIDE SEQUENCE [LARGE SCALE GENOMIC DNA]</scope>
    <source>
        <strain evidence="5">M8</strain>
    </source>
</reference>
<dbReference type="KEGG" id="srm:SRM_01579"/>
<keyword evidence="1" id="KW-0663">Pyridoxal phosphate</keyword>
<evidence type="ECO:0000256" key="1">
    <source>
        <dbReference type="ARBA" id="ARBA00022898"/>
    </source>
</evidence>
<sequence length="319" mass="34791">MSSRGARRRGSISSPPPSAAWPPRRATRFYSRRWSTTPTLSPGRCWPSRWGPRSRCFPSRTAANSGWTCSRRCSPTTRRSSPSATSPIPSAPSTRWRTSSTRPTPTGVPVVVDGAQSAPHMPVDVQALDADFFVFSGHKVFGPTGIGVLYGKRELLEAMPPYQGGGDMIDQVSFEESTYDGLPHKFEAGTPNIADAVGLGTAVEYIMDMDWDAVQAHEDDVLRYATEQVGGIEGTQIVGTAPDKTSVLSFVFDDIHPYDAGTVLDREGVAVRTGHHCTQPLLKRYGLPGTIRASFAAYNTHEDVDRLVDGLHKVRHMFG</sequence>
<protein>
    <submittedName>
        <fullName evidence="4">Cysteine desulfurases, SufS subfamily</fullName>
    </submittedName>
</protein>
<dbReference type="Gene3D" id="3.90.1150.10">
    <property type="entry name" value="Aspartate Aminotransferase, domain 1"/>
    <property type="match status" value="1"/>
</dbReference>
<dbReference type="SUPFAM" id="SSF53383">
    <property type="entry name" value="PLP-dependent transferases"/>
    <property type="match status" value="1"/>
</dbReference>
<proteinExistence type="predicted"/>
<accession>D5H8Z5</accession>
<dbReference type="PANTHER" id="PTHR43586">
    <property type="entry name" value="CYSTEINE DESULFURASE"/>
    <property type="match status" value="1"/>
</dbReference>
<dbReference type="AlphaFoldDB" id="D5H8Z5"/>
<feature type="region of interest" description="Disordered" evidence="2">
    <location>
        <begin position="60"/>
        <end position="108"/>
    </location>
</feature>
<feature type="region of interest" description="Disordered" evidence="2">
    <location>
        <begin position="1"/>
        <end position="45"/>
    </location>
</feature>
<organism evidence="4 5">
    <name type="scientific">Salinibacter ruber (strain M8)</name>
    <dbReference type="NCBI Taxonomy" id="761659"/>
    <lineage>
        <taxon>Bacteria</taxon>
        <taxon>Pseudomonadati</taxon>
        <taxon>Rhodothermota</taxon>
        <taxon>Rhodothermia</taxon>
        <taxon>Rhodothermales</taxon>
        <taxon>Salinibacteraceae</taxon>
        <taxon>Salinibacter</taxon>
    </lineage>
</organism>
<dbReference type="HOGENOM" id="CLU_871230_0_0_10"/>
<dbReference type="InterPro" id="IPR015422">
    <property type="entry name" value="PyrdxlP-dep_Trfase_small"/>
</dbReference>
<gene>
    <name evidence="4" type="primary">sufS</name>
    <name evidence="4" type="ordered locus">SRM_01579</name>
</gene>
<feature type="domain" description="Aminotransferase class V" evidence="3">
    <location>
        <begin position="107"/>
        <end position="307"/>
    </location>
</feature>
<dbReference type="PANTHER" id="PTHR43586:SF8">
    <property type="entry name" value="CYSTEINE DESULFURASE 1, CHLOROPLASTIC"/>
    <property type="match status" value="1"/>
</dbReference>
<dbReference type="PATRIC" id="fig|761659.10.peg.1726"/>
<dbReference type="Gene3D" id="3.40.640.10">
    <property type="entry name" value="Type I PLP-dependent aspartate aminotransferase-like (Major domain)"/>
    <property type="match status" value="1"/>
</dbReference>
<evidence type="ECO:0000313" key="4">
    <source>
        <dbReference type="EMBL" id="CBH24500.1"/>
    </source>
</evidence>
<dbReference type="InterPro" id="IPR015421">
    <property type="entry name" value="PyrdxlP-dep_Trfase_major"/>
</dbReference>
<evidence type="ECO:0000256" key="2">
    <source>
        <dbReference type="SAM" id="MobiDB-lite"/>
    </source>
</evidence>
<reference evidence="4 5" key="1">
    <citation type="journal article" date="2010" name="ISME J.">
        <title>Fine-scale evolution: genomic, phenotypic and ecological differentiation in two coexisting Salinibacter ruber strains.</title>
        <authorList>
            <person name="Pena A."/>
            <person name="Teeling H."/>
            <person name="Huerta-Cepas J."/>
            <person name="Santos F."/>
            <person name="Yarza P."/>
            <person name="Brito-Echeverria J."/>
            <person name="Lucio M."/>
            <person name="Schmitt-Kopplin P."/>
            <person name="Meseguer I."/>
            <person name="Schenowitz C."/>
            <person name="Dossat C."/>
            <person name="Barbe V."/>
            <person name="Dopazo J."/>
            <person name="Rossello-Mora R."/>
            <person name="Schuler M."/>
            <person name="Glockner F.O."/>
            <person name="Amann R."/>
            <person name="Gabaldon T."/>
            <person name="Anton J."/>
        </authorList>
    </citation>
    <scope>NUCLEOTIDE SEQUENCE [LARGE SCALE GENOMIC DNA]</scope>
    <source>
        <strain evidence="4 5">M8</strain>
    </source>
</reference>
<dbReference type="Pfam" id="PF00266">
    <property type="entry name" value="Aminotran_5"/>
    <property type="match status" value="1"/>
</dbReference>
<dbReference type="InterPro" id="IPR015424">
    <property type="entry name" value="PyrdxlP-dep_Trfase"/>
</dbReference>
<name>D5H8Z5_SALRM</name>
<dbReference type="Proteomes" id="UP000000933">
    <property type="component" value="Chromosome"/>
</dbReference>
<evidence type="ECO:0000259" key="3">
    <source>
        <dbReference type="Pfam" id="PF00266"/>
    </source>
</evidence>
<feature type="compositionally biased region" description="Basic residues" evidence="2">
    <location>
        <begin position="1"/>
        <end position="10"/>
    </location>
</feature>
<evidence type="ECO:0000313" key="5">
    <source>
        <dbReference type="Proteomes" id="UP000000933"/>
    </source>
</evidence>
<dbReference type="EMBL" id="FP565814">
    <property type="protein sequence ID" value="CBH24500.1"/>
    <property type="molecule type" value="Genomic_DNA"/>
</dbReference>